<protein>
    <submittedName>
        <fullName evidence="2">Uncharacterized protein</fullName>
    </submittedName>
</protein>
<feature type="region of interest" description="Disordered" evidence="1">
    <location>
        <begin position="219"/>
        <end position="246"/>
    </location>
</feature>
<dbReference type="EMBL" id="ML769439">
    <property type="protein sequence ID" value="KAE9402016.1"/>
    <property type="molecule type" value="Genomic_DNA"/>
</dbReference>
<dbReference type="AlphaFoldDB" id="A0A6A4HUZ3"/>
<accession>A0A6A4HUZ3</accession>
<evidence type="ECO:0000313" key="2">
    <source>
        <dbReference type="EMBL" id="KAE9402016.1"/>
    </source>
</evidence>
<proteinExistence type="predicted"/>
<evidence type="ECO:0000313" key="3">
    <source>
        <dbReference type="Proteomes" id="UP000799118"/>
    </source>
</evidence>
<sequence length="287" mass="31643">MRMIPTYNPTPLSLQFPDDDSAKNFFIAARGSTYSRGRGSGGGVENNARHVWFFWNNYPMEKGRAGLESVPFLAAAQETSCSSAARQILQLERHDSKYVYLEPNIVLPLASSPYPFSSEAAYRSASYYTSVYSGCEYEMGTGYEGHHHETNDDKGGNDSFLDRNPIHEGQSDQIYSLGNFSRDERELILALAADVDINEYLHGKGDQYERGNSWSQGFGMSVTKNGGGSSGSSTDGSDDSAVSESQSWQQFWYHPNGANGSNGSGMGQLVTVRTVYVSIFQIFDRVV</sequence>
<dbReference type="Proteomes" id="UP000799118">
    <property type="component" value="Unassembled WGS sequence"/>
</dbReference>
<keyword evidence="3" id="KW-1185">Reference proteome</keyword>
<reference evidence="2" key="1">
    <citation type="journal article" date="2019" name="Environ. Microbiol.">
        <title>Fungal ecological strategies reflected in gene transcription - a case study of two litter decomposers.</title>
        <authorList>
            <person name="Barbi F."/>
            <person name="Kohler A."/>
            <person name="Barry K."/>
            <person name="Baskaran P."/>
            <person name="Daum C."/>
            <person name="Fauchery L."/>
            <person name="Ihrmark K."/>
            <person name="Kuo A."/>
            <person name="LaButti K."/>
            <person name="Lipzen A."/>
            <person name="Morin E."/>
            <person name="Grigoriev I.V."/>
            <person name="Henrissat B."/>
            <person name="Lindahl B."/>
            <person name="Martin F."/>
        </authorList>
    </citation>
    <scope>NUCLEOTIDE SEQUENCE</scope>
    <source>
        <strain evidence="2">JB14</strain>
    </source>
</reference>
<organism evidence="2 3">
    <name type="scientific">Gymnopus androsaceus JB14</name>
    <dbReference type="NCBI Taxonomy" id="1447944"/>
    <lineage>
        <taxon>Eukaryota</taxon>
        <taxon>Fungi</taxon>
        <taxon>Dikarya</taxon>
        <taxon>Basidiomycota</taxon>
        <taxon>Agaricomycotina</taxon>
        <taxon>Agaricomycetes</taxon>
        <taxon>Agaricomycetidae</taxon>
        <taxon>Agaricales</taxon>
        <taxon>Marasmiineae</taxon>
        <taxon>Omphalotaceae</taxon>
        <taxon>Gymnopus</taxon>
    </lineage>
</organism>
<evidence type="ECO:0000256" key="1">
    <source>
        <dbReference type="SAM" id="MobiDB-lite"/>
    </source>
</evidence>
<gene>
    <name evidence="2" type="ORF">BT96DRAFT_569184</name>
</gene>
<name>A0A6A4HUZ3_9AGAR</name>
<feature type="region of interest" description="Disordered" evidence="1">
    <location>
        <begin position="146"/>
        <end position="166"/>
    </location>
</feature>